<accession>A0A6A6AR98</accession>
<evidence type="ECO:0000256" key="1">
    <source>
        <dbReference type="SAM" id="SignalP"/>
    </source>
</evidence>
<dbReference type="AlphaFoldDB" id="A0A6A6AR98"/>
<dbReference type="OrthoDB" id="5430620at2759"/>
<organism evidence="2 3">
    <name type="scientific">Dothidotthia symphoricarpi CBS 119687</name>
    <dbReference type="NCBI Taxonomy" id="1392245"/>
    <lineage>
        <taxon>Eukaryota</taxon>
        <taxon>Fungi</taxon>
        <taxon>Dikarya</taxon>
        <taxon>Ascomycota</taxon>
        <taxon>Pezizomycotina</taxon>
        <taxon>Dothideomycetes</taxon>
        <taxon>Pleosporomycetidae</taxon>
        <taxon>Pleosporales</taxon>
        <taxon>Dothidotthiaceae</taxon>
        <taxon>Dothidotthia</taxon>
    </lineage>
</organism>
<dbReference type="PANTHER" id="PTHR42047:SF1">
    <property type="entry name" value="PROTEIN, PUTATIVE (AFU_ORTHOLOGUE AFUA_6G03560)-RELATED"/>
    <property type="match status" value="1"/>
</dbReference>
<dbReference type="GeneID" id="54407513"/>
<reference evidence="2" key="1">
    <citation type="journal article" date="2020" name="Stud. Mycol.">
        <title>101 Dothideomycetes genomes: a test case for predicting lifestyles and emergence of pathogens.</title>
        <authorList>
            <person name="Haridas S."/>
            <person name="Albert R."/>
            <person name="Binder M."/>
            <person name="Bloem J."/>
            <person name="Labutti K."/>
            <person name="Salamov A."/>
            <person name="Andreopoulos B."/>
            <person name="Baker S."/>
            <person name="Barry K."/>
            <person name="Bills G."/>
            <person name="Bluhm B."/>
            <person name="Cannon C."/>
            <person name="Castanera R."/>
            <person name="Culley D."/>
            <person name="Daum C."/>
            <person name="Ezra D."/>
            <person name="Gonzalez J."/>
            <person name="Henrissat B."/>
            <person name="Kuo A."/>
            <person name="Liang C."/>
            <person name="Lipzen A."/>
            <person name="Lutzoni F."/>
            <person name="Magnuson J."/>
            <person name="Mondo S."/>
            <person name="Nolan M."/>
            <person name="Ohm R."/>
            <person name="Pangilinan J."/>
            <person name="Park H.-J."/>
            <person name="Ramirez L."/>
            <person name="Alfaro M."/>
            <person name="Sun H."/>
            <person name="Tritt A."/>
            <person name="Yoshinaga Y."/>
            <person name="Zwiers L.-H."/>
            <person name="Turgeon B."/>
            <person name="Goodwin S."/>
            <person name="Spatafora J."/>
            <person name="Crous P."/>
            <person name="Grigoriev I."/>
        </authorList>
    </citation>
    <scope>NUCLEOTIDE SEQUENCE</scope>
    <source>
        <strain evidence="2">CBS 119687</strain>
    </source>
</reference>
<dbReference type="PANTHER" id="PTHR42047">
    <property type="entry name" value="PROTEIN, PUTATIVE (AFU_ORTHOLOGUE AFUA_6G03560)-RELATED"/>
    <property type="match status" value="1"/>
</dbReference>
<evidence type="ECO:0008006" key="4">
    <source>
        <dbReference type="Google" id="ProtNLM"/>
    </source>
</evidence>
<dbReference type="InterPro" id="IPR052820">
    <property type="entry name" value="PhiA_domain"/>
</dbReference>
<dbReference type="Proteomes" id="UP000799771">
    <property type="component" value="Unassembled WGS sequence"/>
</dbReference>
<keyword evidence="3" id="KW-1185">Reference proteome</keyword>
<gene>
    <name evidence="2" type="ORF">P153DRAFT_362229</name>
</gene>
<sequence>MKYTFAAAALFTSVFAQGYCPAPQPTPTPTPQVEYFSVISARSASPIHFLPLQANGGRFFLGGEPSASCPDGVGACPPGNITSLIGGDGSLSLGSIVPQQVYVAIDGTLSYTGTDGAPLPAGAIANMFEKTDPEGSTLGTLSYDTGFLACPQTDGRYQVYGQRDGVSFVGTCLGFSAITSDVDGPTAYQY</sequence>
<proteinExistence type="predicted"/>
<dbReference type="RefSeq" id="XP_033528846.1">
    <property type="nucleotide sequence ID" value="XM_033667081.1"/>
</dbReference>
<evidence type="ECO:0000313" key="2">
    <source>
        <dbReference type="EMBL" id="KAF2134459.1"/>
    </source>
</evidence>
<protein>
    <recommendedName>
        <fullName evidence="4">Cell wall protein PhiA</fullName>
    </recommendedName>
</protein>
<name>A0A6A6AR98_9PLEO</name>
<evidence type="ECO:0000313" key="3">
    <source>
        <dbReference type="Proteomes" id="UP000799771"/>
    </source>
</evidence>
<feature type="signal peptide" evidence="1">
    <location>
        <begin position="1"/>
        <end position="16"/>
    </location>
</feature>
<dbReference type="EMBL" id="ML977497">
    <property type="protein sequence ID" value="KAF2134459.1"/>
    <property type="molecule type" value="Genomic_DNA"/>
</dbReference>
<feature type="chain" id="PRO_5025392371" description="Cell wall protein PhiA" evidence="1">
    <location>
        <begin position="17"/>
        <end position="190"/>
    </location>
</feature>
<keyword evidence="1" id="KW-0732">Signal</keyword>